<evidence type="ECO:0000256" key="7">
    <source>
        <dbReference type="SAM" id="SignalP"/>
    </source>
</evidence>
<dbReference type="CDD" id="cd13757">
    <property type="entry name" value="TGF_beta_AMH"/>
    <property type="match status" value="1"/>
</dbReference>
<dbReference type="PANTHER" id="PTHR15009:SF4">
    <property type="entry name" value="MUELLERIAN-INHIBITING FACTOR"/>
    <property type="match status" value="1"/>
</dbReference>
<feature type="region of interest" description="Disordered" evidence="6">
    <location>
        <begin position="23"/>
        <end position="80"/>
    </location>
</feature>
<reference evidence="9" key="3">
    <citation type="submission" date="2025-09" db="UniProtKB">
        <authorList>
            <consortium name="Ensembl"/>
        </authorList>
    </citation>
    <scope>IDENTIFICATION</scope>
</reference>
<feature type="chain" id="PRO_5043568832" description="TGF-beta family profile domain-containing protein" evidence="7">
    <location>
        <begin position="26"/>
        <end position="570"/>
    </location>
</feature>
<evidence type="ECO:0000313" key="10">
    <source>
        <dbReference type="Proteomes" id="UP001501920"/>
    </source>
</evidence>
<dbReference type="GO" id="GO:0008406">
    <property type="term" value="P:gonad development"/>
    <property type="evidence" value="ECO:0007669"/>
    <property type="project" value="InterPro"/>
</dbReference>
<name>A0AAR2KMX3_PYGNA</name>
<keyword evidence="4" id="KW-0221">Differentiation</keyword>
<organism evidence="9 10">
    <name type="scientific">Pygocentrus nattereri</name>
    <name type="common">Red-bellied piranha</name>
    <dbReference type="NCBI Taxonomy" id="42514"/>
    <lineage>
        <taxon>Eukaryota</taxon>
        <taxon>Metazoa</taxon>
        <taxon>Chordata</taxon>
        <taxon>Craniata</taxon>
        <taxon>Vertebrata</taxon>
        <taxon>Euteleostomi</taxon>
        <taxon>Actinopterygii</taxon>
        <taxon>Neopterygii</taxon>
        <taxon>Teleostei</taxon>
        <taxon>Ostariophysi</taxon>
        <taxon>Characiformes</taxon>
        <taxon>Characoidei</taxon>
        <taxon>Pygocentrus</taxon>
    </lineage>
</organism>
<dbReference type="Pfam" id="PF04709">
    <property type="entry name" value="AMH_N"/>
    <property type="match status" value="1"/>
</dbReference>
<proteinExistence type="inferred from homology"/>
<dbReference type="InterPro" id="IPR001839">
    <property type="entry name" value="TGF-b_C"/>
</dbReference>
<evidence type="ECO:0000256" key="4">
    <source>
        <dbReference type="ARBA" id="ARBA00022782"/>
    </source>
</evidence>
<dbReference type="Ensembl" id="ENSPNAT00000069672.1">
    <property type="protein sequence ID" value="ENSPNAP00000065650.1"/>
    <property type="gene ID" value="ENSPNAG00000031076.1"/>
</dbReference>
<comment type="subcellular location">
    <subcellularLocation>
        <location evidence="1">Secreted</location>
    </subcellularLocation>
</comment>
<dbReference type="PANTHER" id="PTHR15009">
    <property type="entry name" value="MUELLERIAN-INHIBITING FACTOR"/>
    <property type="match status" value="1"/>
</dbReference>
<keyword evidence="2" id="KW-0964">Secreted</keyword>
<evidence type="ECO:0000313" key="9">
    <source>
        <dbReference type="Ensembl" id="ENSPNAP00000065650.1"/>
    </source>
</evidence>
<dbReference type="InterPro" id="IPR006799">
    <property type="entry name" value="AMH_N"/>
</dbReference>
<dbReference type="SUPFAM" id="SSF57501">
    <property type="entry name" value="Cystine-knot cytokines"/>
    <property type="match status" value="1"/>
</dbReference>
<evidence type="ECO:0000256" key="6">
    <source>
        <dbReference type="SAM" id="MobiDB-lite"/>
    </source>
</evidence>
<feature type="domain" description="TGF-beta family profile" evidence="8">
    <location>
        <begin position="460"/>
        <end position="570"/>
    </location>
</feature>
<dbReference type="AlphaFoldDB" id="A0AAR2KMX3"/>
<dbReference type="Gene3D" id="2.10.90.10">
    <property type="entry name" value="Cystine-knot cytokines"/>
    <property type="match status" value="1"/>
</dbReference>
<reference evidence="9" key="2">
    <citation type="submission" date="2025-08" db="UniProtKB">
        <authorList>
            <consortium name="Ensembl"/>
        </authorList>
    </citation>
    <scope>IDENTIFICATION</scope>
</reference>
<dbReference type="Pfam" id="PF00019">
    <property type="entry name" value="TGF_beta"/>
    <property type="match status" value="1"/>
</dbReference>
<gene>
    <name evidence="9" type="primary">AMH</name>
</gene>
<evidence type="ECO:0000256" key="5">
    <source>
        <dbReference type="RuleBase" id="RU000354"/>
    </source>
</evidence>
<dbReference type="PROSITE" id="PS51362">
    <property type="entry name" value="TGF_BETA_2"/>
    <property type="match status" value="1"/>
</dbReference>
<keyword evidence="3 7" id="KW-0732">Signal</keyword>
<dbReference type="InterPro" id="IPR029034">
    <property type="entry name" value="Cystine-knot_cytokine"/>
</dbReference>
<dbReference type="GeneTree" id="ENSGT00390000006337"/>
<comment type="similarity">
    <text evidence="5">Belongs to the TGF-beta family.</text>
</comment>
<dbReference type="Proteomes" id="UP001501920">
    <property type="component" value="Chromosome 15"/>
</dbReference>
<dbReference type="GO" id="GO:0030154">
    <property type="term" value="P:cell differentiation"/>
    <property type="evidence" value="ECO:0007669"/>
    <property type="project" value="UniProtKB-KW"/>
</dbReference>
<protein>
    <recommendedName>
        <fullName evidence="8">TGF-beta family profile domain-containing protein</fullName>
    </recommendedName>
</protein>
<evidence type="ECO:0000256" key="1">
    <source>
        <dbReference type="ARBA" id="ARBA00004613"/>
    </source>
</evidence>
<dbReference type="InterPro" id="IPR021203">
    <property type="entry name" value="Muellerian-inhibiting_factor"/>
</dbReference>
<evidence type="ECO:0000256" key="2">
    <source>
        <dbReference type="ARBA" id="ARBA00022525"/>
    </source>
</evidence>
<evidence type="ECO:0000259" key="8">
    <source>
        <dbReference type="PROSITE" id="PS51362"/>
    </source>
</evidence>
<reference evidence="9 10" key="1">
    <citation type="submission" date="2020-10" db="EMBL/GenBank/DDBJ databases">
        <title>Pygocentrus nattereri (red-bellied piranha) genome, fPygNat1, primary haplotype.</title>
        <authorList>
            <person name="Myers G."/>
            <person name="Meyer A."/>
            <person name="Karagic N."/>
            <person name="Pippel M."/>
            <person name="Winkler S."/>
            <person name="Tracey A."/>
            <person name="Wood J."/>
            <person name="Formenti G."/>
            <person name="Howe K."/>
            <person name="Fedrigo O."/>
            <person name="Jarvis E.D."/>
        </authorList>
    </citation>
    <scope>NUCLEOTIDE SEQUENCE [LARGE SCALE GENOMIC DNA]</scope>
</reference>
<sequence>MAVQTGLRLLLVLSVTAVTGPHTTAEGKLDQSQDMTPVHPRPEHSGGELEKENTEHLPNGEISGSLFPPSQHLSGHEPCVEKQPRLHDALTDFLLALHDGWNKQSELGKEELAQFGICSDSDGVQHQQFSSLLMLGQTAHKEDSGPGYFHTKKEHWNVDENGKFTLTLHLTRPCKDYQQSMLSSIMLLFFVDTINTEGLNIKFSSHALQPNKQTVCVSKGTQFIVLPVGQAEIFRHGHLKLKIVVDSQDDSEWKMGLADFQAIMVKKDTRTNIPLSPVVLFFTYRTTSELRPAPSNRTFFFLCELQRFLNEIPLQRNPASPAQKGAPISQSVLHSLPPLTLGVSSSESLLLELINSSSPTVFSFPRHSLGLQSHRVELDLNPELLSVLRLRLDESLAQVRKEEAGRGVMDKLQILTALTALPDGEEGAETGLENPHEVQYRAFLLLKALQTVLGTWAVERAQRAARADQVGPTKPSQCRLHSLTVSLEKYLLEPPSANINNCEGPCGFPLTSGTNHAILLNSHLQSGQSLNRTLCCVPVDYDDLCVIEVGSEGSIISYKTNMIAKQCECR</sequence>
<dbReference type="GO" id="GO:0005576">
    <property type="term" value="C:extracellular region"/>
    <property type="evidence" value="ECO:0007669"/>
    <property type="project" value="UniProtKB-SubCell"/>
</dbReference>
<dbReference type="GO" id="GO:0008083">
    <property type="term" value="F:growth factor activity"/>
    <property type="evidence" value="ECO:0007669"/>
    <property type="project" value="UniProtKB-KW"/>
</dbReference>
<evidence type="ECO:0000256" key="3">
    <source>
        <dbReference type="ARBA" id="ARBA00022729"/>
    </source>
</evidence>
<feature type="signal peptide" evidence="7">
    <location>
        <begin position="1"/>
        <end position="25"/>
    </location>
</feature>
<keyword evidence="5" id="KW-0339">Growth factor</keyword>
<keyword evidence="10" id="KW-1185">Reference proteome</keyword>
<feature type="compositionally biased region" description="Basic and acidic residues" evidence="6">
    <location>
        <begin position="40"/>
        <end position="55"/>
    </location>
</feature>
<accession>A0AAR2KMX3</accession>
<dbReference type="SMART" id="SM00204">
    <property type="entry name" value="TGFB"/>
    <property type="match status" value="1"/>
</dbReference>